<sequence length="57" mass="6305">MLDSPHVRFIISFLVAFPLSAIISPPDIFGQLFVLVLLVVVAYYLSYKGGYDALLSN</sequence>
<comment type="caution">
    <text evidence="2">The sequence shown here is derived from an EMBL/GenBank/DDBJ whole genome shotgun (WGS) entry which is preliminary data.</text>
</comment>
<keyword evidence="1" id="KW-1133">Transmembrane helix</keyword>
<gene>
    <name evidence="2" type="ORF">ACFR9T_17145</name>
</gene>
<keyword evidence="1" id="KW-0812">Transmembrane</keyword>
<organism evidence="2 3">
    <name type="scientific">Halorubrum laminariae</name>
    <dbReference type="NCBI Taxonomy" id="1433523"/>
    <lineage>
        <taxon>Archaea</taxon>
        <taxon>Methanobacteriati</taxon>
        <taxon>Methanobacteriota</taxon>
        <taxon>Stenosarchaea group</taxon>
        <taxon>Halobacteria</taxon>
        <taxon>Halobacteriales</taxon>
        <taxon>Haloferacaceae</taxon>
        <taxon>Halorubrum</taxon>
    </lineage>
</organism>
<reference evidence="2 3" key="1">
    <citation type="journal article" date="2019" name="Int. J. Syst. Evol. Microbiol.">
        <title>The Global Catalogue of Microorganisms (GCM) 10K type strain sequencing project: providing services to taxonomists for standard genome sequencing and annotation.</title>
        <authorList>
            <consortium name="The Broad Institute Genomics Platform"/>
            <consortium name="The Broad Institute Genome Sequencing Center for Infectious Disease"/>
            <person name="Wu L."/>
            <person name="Ma J."/>
        </authorList>
    </citation>
    <scope>NUCLEOTIDE SEQUENCE [LARGE SCALE GENOMIC DNA]</scope>
    <source>
        <strain evidence="2 3">CGMCC 1.12689</strain>
    </source>
</reference>
<name>A0ABD6C4L5_9EURY</name>
<feature type="transmembrane region" description="Helical" evidence="1">
    <location>
        <begin position="7"/>
        <end position="23"/>
    </location>
</feature>
<feature type="transmembrane region" description="Helical" evidence="1">
    <location>
        <begin position="29"/>
        <end position="47"/>
    </location>
</feature>
<evidence type="ECO:0000256" key="1">
    <source>
        <dbReference type="SAM" id="Phobius"/>
    </source>
</evidence>
<accession>A0ABD6C4L5</accession>
<evidence type="ECO:0000313" key="3">
    <source>
        <dbReference type="Proteomes" id="UP001597185"/>
    </source>
</evidence>
<dbReference type="EMBL" id="JBHUDB010000025">
    <property type="protein sequence ID" value="MFD1572281.1"/>
    <property type="molecule type" value="Genomic_DNA"/>
</dbReference>
<proteinExistence type="predicted"/>
<evidence type="ECO:0000313" key="2">
    <source>
        <dbReference type="EMBL" id="MFD1572281.1"/>
    </source>
</evidence>
<dbReference type="Proteomes" id="UP001597185">
    <property type="component" value="Unassembled WGS sequence"/>
</dbReference>
<keyword evidence="1" id="KW-0472">Membrane</keyword>
<protein>
    <submittedName>
        <fullName evidence="2">Uncharacterized protein</fullName>
    </submittedName>
</protein>
<dbReference type="RefSeq" id="WP_230892487.1">
    <property type="nucleotide sequence ID" value="NZ_JANHDL010000010.1"/>
</dbReference>
<dbReference type="AlphaFoldDB" id="A0ABD6C4L5"/>
<keyword evidence="3" id="KW-1185">Reference proteome</keyword>